<dbReference type="STRING" id="512565.AMIS_28880"/>
<organism evidence="1 2">
    <name type="scientific">Actinoplanes missouriensis (strain ATCC 14538 / DSM 43046 / CBS 188.64 / JCM 3121 / NBRC 102363 / NCIMB 12654 / NRRL B-3342 / UNCC 431)</name>
    <dbReference type="NCBI Taxonomy" id="512565"/>
    <lineage>
        <taxon>Bacteria</taxon>
        <taxon>Bacillati</taxon>
        <taxon>Actinomycetota</taxon>
        <taxon>Actinomycetes</taxon>
        <taxon>Micromonosporales</taxon>
        <taxon>Micromonosporaceae</taxon>
        <taxon>Actinoplanes</taxon>
    </lineage>
</organism>
<dbReference type="PATRIC" id="fig|512565.3.peg.2889"/>
<reference evidence="1 2" key="1">
    <citation type="submission" date="2012-02" db="EMBL/GenBank/DDBJ databases">
        <title>Complete genome sequence of Actinoplanes missouriensis 431 (= NBRC 102363).</title>
        <authorList>
            <person name="Ohnishi Y."/>
            <person name="Ishikawa J."/>
            <person name="Sekine M."/>
            <person name="Hosoyama A."/>
            <person name="Harada T."/>
            <person name="Narita H."/>
            <person name="Hata T."/>
            <person name="Konno Y."/>
            <person name="Tutikane K."/>
            <person name="Fujita N."/>
            <person name="Horinouchi S."/>
            <person name="Hayakawa M."/>
        </authorList>
    </citation>
    <scope>NUCLEOTIDE SEQUENCE [LARGE SCALE GENOMIC DNA]</scope>
    <source>
        <strain evidence="2">ATCC 14538 / DSM 43046 / CBS 188.64 / JCM 3121 / NBRC 102363 / NCIMB 12654 / NRRL B-3342 / UNCC 431</strain>
    </source>
</reference>
<protein>
    <recommendedName>
        <fullName evidence="3">Luciferase-like domain-containing protein</fullName>
    </recommendedName>
</protein>
<dbReference type="Proteomes" id="UP000007882">
    <property type="component" value="Chromosome"/>
</dbReference>
<proteinExistence type="predicted"/>
<evidence type="ECO:0008006" key="3">
    <source>
        <dbReference type="Google" id="ProtNLM"/>
    </source>
</evidence>
<dbReference type="HOGENOM" id="CLU_2420410_0_0_11"/>
<keyword evidence="2" id="KW-1185">Reference proteome</keyword>
<accession>I0H521</accession>
<dbReference type="eggNOG" id="COG2141">
    <property type="taxonomic scope" value="Bacteria"/>
</dbReference>
<evidence type="ECO:0000313" key="1">
    <source>
        <dbReference type="EMBL" id="BAL88108.1"/>
    </source>
</evidence>
<dbReference type="EMBL" id="AP012319">
    <property type="protein sequence ID" value="BAL88108.1"/>
    <property type="molecule type" value="Genomic_DNA"/>
</dbReference>
<gene>
    <name evidence="1" type="ordered locus">AMIS_28880</name>
</gene>
<dbReference type="KEGG" id="ams:AMIS_28880"/>
<evidence type="ECO:0000313" key="2">
    <source>
        <dbReference type="Proteomes" id="UP000007882"/>
    </source>
</evidence>
<dbReference type="AlphaFoldDB" id="I0H521"/>
<sequence length="91" mass="9090">MLPSRLTGSGVELAIMSIWHAAPAEAAAYTRDAVSAHPGRFLLGLGTSHAVLVEGDGTAYRKPYSKMVACAASAGPTTTSSAAAATASSTP</sequence>
<name>I0H521_ACTM4</name>